<sequence>MVESLKPGYFIINGLKSKDYNVFIQDRPDIETPKRRVTFESPNGYEGELAYDDEGYEPTEFELSCFYDGRSHNDSDRDISLARNKINFLFNHGIGEWLDFIPYFDQSHIYKVIMTELTYENKYFYQGCISFKVKLKCQPFKYNVDNQPITVRSGDVVTNPNLYFSRPTVQFTGVTGNLKISIGSAAMTIKDLQNETIVIDSTRYIVYAKSGSNITNKNNNTVGKEFFKLYPGGDVRTNRVYFTATKGSPPASITLTPNWRVLV</sequence>
<proteinExistence type="predicted"/>
<protein>
    <submittedName>
        <fullName evidence="1">Distal tail protein</fullName>
    </submittedName>
</protein>
<reference evidence="1" key="1">
    <citation type="journal article" date="2021" name="Proc. Natl. Acad. Sci. U.S.A.">
        <title>A Catalog of Tens of Thousands of Viruses from Human Metagenomes Reveals Hidden Associations with Chronic Diseases.</title>
        <authorList>
            <person name="Tisza M.J."/>
            <person name="Buck C.B."/>
        </authorList>
    </citation>
    <scope>NUCLEOTIDE SEQUENCE</scope>
    <source>
        <strain evidence="1">CtKm44</strain>
    </source>
</reference>
<organism evidence="1">
    <name type="scientific">Siphoviridae sp. ctKm44</name>
    <dbReference type="NCBI Taxonomy" id="2826245"/>
    <lineage>
        <taxon>Viruses</taxon>
        <taxon>Duplodnaviria</taxon>
        <taxon>Heunggongvirae</taxon>
        <taxon>Uroviricota</taxon>
        <taxon>Caudoviricetes</taxon>
    </lineage>
</organism>
<evidence type="ECO:0000313" key="1">
    <source>
        <dbReference type="EMBL" id="DAD73349.1"/>
    </source>
</evidence>
<accession>A0A8S5LTJ6</accession>
<name>A0A8S5LTJ6_9CAUD</name>
<dbReference type="EMBL" id="BK014735">
    <property type="protein sequence ID" value="DAD73349.1"/>
    <property type="molecule type" value="Genomic_DNA"/>
</dbReference>